<dbReference type="Pfam" id="PF06366">
    <property type="entry name" value="FlhE"/>
    <property type="match status" value="1"/>
</dbReference>
<evidence type="ECO:0000313" key="2">
    <source>
        <dbReference type="EMBL" id="MBK5929729.1"/>
    </source>
</evidence>
<reference evidence="2" key="1">
    <citation type="submission" date="2017-05" db="EMBL/GenBank/DDBJ databases">
        <authorList>
            <person name="Imhoff J.F."/>
            <person name="Rahn T."/>
            <person name="Kuenzel S."/>
            <person name="Neulinger S.C."/>
        </authorList>
    </citation>
    <scope>NUCLEOTIDE SEQUENCE</scope>
    <source>
        <strain evidence="2">DSM 4395</strain>
    </source>
</reference>
<comment type="caution">
    <text evidence="2">The sequence shown here is derived from an EMBL/GenBank/DDBJ whole genome shotgun (WGS) entry which is preliminary data.</text>
</comment>
<feature type="chain" id="PRO_5042522455" description="Flagellar protein FlhE" evidence="1">
    <location>
        <begin position="21"/>
        <end position="122"/>
    </location>
</feature>
<dbReference type="Proteomes" id="UP001296967">
    <property type="component" value="Unassembled WGS sequence"/>
</dbReference>
<dbReference type="AlphaFoldDB" id="A0AAJ0XEE5"/>
<dbReference type="InterPro" id="IPR009420">
    <property type="entry name" value="FlhE"/>
</dbReference>
<reference evidence="2" key="2">
    <citation type="journal article" date="2020" name="Microorganisms">
        <title>Osmotic Adaptation and Compatible Solute Biosynthesis of Phototrophic Bacteria as Revealed from Genome Analyses.</title>
        <authorList>
            <person name="Imhoff J.F."/>
            <person name="Rahn T."/>
            <person name="Kunzel S."/>
            <person name="Keller A."/>
            <person name="Neulinger S.C."/>
        </authorList>
    </citation>
    <scope>NUCLEOTIDE SEQUENCE</scope>
    <source>
        <strain evidence="2">DSM 4395</strain>
    </source>
</reference>
<gene>
    <name evidence="2" type="ORF">CCR82_04060</name>
</gene>
<name>A0AAJ0XEE5_HALSE</name>
<feature type="signal peptide" evidence="1">
    <location>
        <begin position="1"/>
        <end position="20"/>
    </location>
</feature>
<evidence type="ECO:0008006" key="4">
    <source>
        <dbReference type="Google" id="ProtNLM"/>
    </source>
</evidence>
<proteinExistence type="predicted"/>
<organism evidence="2 3">
    <name type="scientific">Halochromatium salexigens</name>
    <name type="common">Chromatium salexigens</name>
    <dbReference type="NCBI Taxonomy" id="49447"/>
    <lineage>
        <taxon>Bacteria</taxon>
        <taxon>Pseudomonadati</taxon>
        <taxon>Pseudomonadota</taxon>
        <taxon>Gammaproteobacteria</taxon>
        <taxon>Chromatiales</taxon>
        <taxon>Chromatiaceae</taxon>
        <taxon>Halochromatium</taxon>
    </lineage>
</organism>
<keyword evidence="3" id="KW-1185">Reference proteome</keyword>
<keyword evidence="1" id="KW-0732">Signal</keyword>
<accession>A0AAJ0XEE5</accession>
<sequence>MTLAAAPLLAAAAGSWVAQAPSLRVIMAERESLSQPLLPPPGSTHEGEIHSVGWRFEQPPGSALSARLCQANRCMTLPSARGQSQALAGLPADEALRFHFALMPGQRRAVRVQGLQVIVNYQ</sequence>
<protein>
    <recommendedName>
        <fullName evidence="4">Flagellar protein FlhE</fullName>
    </recommendedName>
</protein>
<evidence type="ECO:0000313" key="3">
    <source>
        <dbReference type="Proteomes" id="UP001296967"/>
    </source>
</evidence>
<dbReference type="EMBL" id="NHSF01000021">
    <property type="protein sequence ID" value="MBK5929729.1"/>
    <property type="molecule type" value="Genomic_DNA"/>
</dbReference>
<evidence type="ECO:0000256" key="1">
    <source>
        <dbReference type="SAM" id="SignalP"/>
    </source>
</evidence>